<accession>A0ABT7DPE6</accession>
<dbReference type="InterPro" id="IPR042229">
    <property type="entry name" value="Listeria/Bacterioides_rpt_sf"/>
</dbReference>
<dbReference type="NCBIfam" id="TIGR02543">
    <property type="entry name" value="List_Bact_rpt"/>
    <property type="match status" value="1"/>
</dbReference>
<dbReference type="InterPro" id="IPR013378">
    <property type="entry name" value="InlB-like_B-rpt"/>
</dbReference>
<organism evidence="2 3">
    <name type="scientific">Gordonibacter faecis</name>
    <dbReference type="NCBI Taxonomy" id="3047475"/>
    <lineage>
        <taxon>Bacteria</taxon>
        <taxon>Bacillati</taxon>
        <taxon>Actinomycetota</taxon>
        <taxon>Coriobacteriia</taxon>
        <taxon>Eggerthellales</taxon>
        <taxon>Eggerthellaceae</taxon>
        <taxon>Gordonibacter</taxon>
    </lineage>
</organism>
<evidence type="ECO:0000313" key="2">
    <source>
        <dbReference type="EMBL" id="MDJ1651413.1"/>
    </source>
</evidence>
<proteinExistence type="predicted"/>
<dbReference type="Gene3D" id="2.60.40.4270">
    <property type="entry name" value="Listeria-Bacteroides repeat domain"/>
    <property type="match status" value="2"/>
</dbReference>
<evidence type="ECO:0000256" key="1">
    <source>
        <dbReference type="ARBA" id="ARBA00004196"/>
    </source>
</evidence>
<dbReference type="EMBL" id="JASJEU010000022">
    <property type="protein sequence ID" value="MDJ1651413.1"/>
    <property type="molecule type" value="Genomic_DNA"/>
</dbReference>
<keyword evidence="3" id="KW-1185">Reference proteome</keyword>
<comment type="caution">
    <text evidence="2">The sequence shown here is derived from an EMBL/GenBank/DDBJ whole genome shotgun (WGS) entry which is preliminary data.</text>
</comment>
<dbReference type="Pfam" id="PF09479">
    <property type="entry name" value="Flg_new"/>
    <property type="match status" value="2"/>
</dbReference>
<protein>
    <submittedName>
        <fullName evidence="2">InlB B-repeat-containing protein</fullName>
    </submittedName>
</protein>
<comment type="subcellular location">
    <subcellularLocation>
        <location evidence="1">Cell envelope</location>
    </subcellularLocation>
</comment>
<dbReference type="RefSeq" id="WP_283832758.1">
    <property type="nucleotide sequence ID" value="NZ_JASJEU010000022.1"/>
</dbReference>
<sequence>MPSTIHVSKPGTGHIPAGMLVLLLVLSVAFAPVLPVAKAYAAGGTTLGILVIDSGNGQTAGKDGTTKLGIRVTNSKEPIDINYAITLDLNGAPGTNPEVIVTYNLPLPKVTPPSRTGYTFVGYFDGANTKYYNSTGDGLRVWDKTANEPLFAHWKANKYTVSFDSNDGAGGQTADVEATYDAAMPTISSTPPSRTGYRFAGWFDAKEGGNLYYDANGVSKANWDKDTAYTLYAHWTLQITFKFPTAALIEVDASGNVTGKDLDFESTTPEDIKVTAVKSTRSESATSLFVDDTTLKGVRILLKPTTGGADSEVKVPLTVSETSLPANWTIAANTNLAVAFNLSLPSGAQLNFLANDGQVSIANLSYEVSAASISS</sequence>
<reference evidence="2 3" key="1">
    <citation type="submission" date="2023-05" db="EMBL/GenBank/DDBJ databases">
        <title>Gordonibacter KGMB12511T sp. nov., isolated from faeces of healthy Korean.</title>
        <authorList>
            <person name="Kim H.S."/>
            <person name="Kim J.-S."/>
            <person name="Suh M.K."/>
            <person name="Eom M.K."/>
            <person name="Do H.E."/>
            <person name="Lee J.-S."/>
        </authorList>
    </citation>
    <scope>NUCLEOTIDE SEQUENCE [LARGE SCALE GENOMIC DNA]</scope>
    <source>
        <strain evidence="2 3">KGMB12511</strain>
    </source>
</reference>
<evidence type="ECO:0000313" key="3">
    <source>
        <dbReference type="Proteomes" id="UP001232750"/>
    </source>
</evidence>
<dbReference type="Proteomes" id="UP001232750">
    <property type="component" value="Unassembled WGS sequence"/>
</dbReference>
<gene>
    <name evidence="2" type="ORF">QNJ86_11425</name>
</gene>
<name>A0ABT7DPE6_9ACTN</name>